<keyword evidence="3" id="KW-1185">Reference proteome</keyword>
<accession>A0A934W3V9</accession>
<protein>
    <submittedName>
        <fullName evidence="2">Uncharacterized protein</fullName>
    </submittedName>
</protein>
<sequence>MKQGHEAQGDSFSSPQNPNFGDSPQAAQFLEEAIRSLEAIGGLMEKVQRIASQSGANDAAMLEQLKQAASPGPEQKILDAVLELAAMLRSEDIAAGTAATEIPQQGAAKSAGRFRDLI</sequence>
<evidence type="ECO:0000256" key="1">
    <source>
        <dbReference type="SAM" id="MobiDB-lite"/>
    </source>
</evidence>
<dbReference type="Proteomes" id="UP000622890">
    <property type="component" value="Unassembled WGS sequence"/>
</dbReference>
<evidence type="ECO:0000313" key="2">
    <source>
        <dbReference type="EMBL" id="MBK4733257.1"/>
    </source>
</evidence>
<dbReference type="RefSeq" id="WP_200589934.1">
    <property type="nucleotide sequence ID" value="NZ_JAEPBG010000001.1"/>
</dbReference>
<feature type="region of interest" description="Disordered" evidence="1">
    <location>
        <begin position="1"/>
        <end position="25"/>
    </location>
</feature>
<feature type="compositionally biased region" description="Polar residues" evidence="1">
    <location>
        <begin position="10"/>
        <end position="25"/>
    </location>
</feature>
<proteinExistence type="predicted"/>
<organism evidence="2 3">
    <name type="scientific">Noviherbaspirillum pedocola</name>
    <dbReference type="NCBI Taxonomy" id="2801341"/>
    <lineage>
        <taxon>Bacteria</taxon>
        <taxon>Pseudomonadati</taxon>
        <taxon>Pseudomonadota</taxon>
        <taxon>Betaproteobacteria</taxon>
        <taxon>Burkholderiales</taxon>
        <taxon>Oxalobacteraceae</taxon>
        <taxon>Noviherbaspirillum</taxon>
    </lineage>
</organism>
<dbReference type="EMBL" id="JAEPBG010000001">
    <property type="protein sequence ID" value="MBK4733257.1"/>
    <property type="molecule type" value="Genomic_DNA"/>
</dbReference>
<reference evidence="2" key="1">
    <citation type="submission" date="2021-01" db="EMBL/GenBank/DDBJ databases">
        <title>Genome sequence of strain Noviherbaspirillum sp. DKR-6.</title>
        <authorList>
            <person name="Chaudhary D.K."/>
        </authorList>
    </citation>
    <scope>NUCLEOTIDE SEQUENCE</scope>
    <source>
        <strain evidence="2">DKR-6</strain>
    </source>
</reference>
<evidence type="ECO:0000313" key="3">
    <source>
        <dbReference type="Proteomes" id="UP000622890"/>
    </source>
</evidence>
<dbReference type="AlphaFoldDB" id="A0A934W3V9"/>
<gene>
    <name evidence="2" type="ORF">JJB74_01310</name>
</gene>
<comment type="caution">
    <text evidence="2">The sequence shown here is derived from an EMBL/GenBank/DDBJ whole genome shotgun (WGS) entry which is preliminary data.</text>
</comment>
<name>A0A934W3V9_9BURK</name>